<evidence type="ECO:0000256" key="1">
    <source>
        <dbReference type="SAM" id="MobiDB-lite"/>
    </source>
</evidence>
<dbReference type="RefSeq" id="WP_077102745.1">
    <property type="nucleotide sequence ID" value="NZ_LT717701.1"/>
</dbReference>
<gene>
    <name evidence="4" type="ORF">MTAB308_4779</name>
</gene>
<keyword evidence="5" id="KW-1185">Reference proteome</keyword>
<evidence type="ECO:0000256" key="2">
    <source>
        <dbReference type="SAM" id="Phobius"/>
    </source>
</evidence>
<reference evidence="4 5" key="1">
    <citation type="submission" date="2017-01" db="EMBL/GenBank/DDBJ databases">
        <authorList>
            <consortium name="Urmite Genomes"/>
        </authorList>
    </citation>
    <scope>NUCLEOTIDE SEQUENCE [LARGE SCALE GENOMIC DNA]</scope>
    <source>
        <strain evidence="4 5">AB308</strain>
    </source>
</reference>
<feature type="transmembrane region" description="Helical" evidence="2">
    <location>
        <begin position="113"/>
        <end position="142"/>
    </location>
</feature>
<organism evidence="4 5">
    <name type="scientific">Mycobacterium terramassiliense</name>
    <dbReference type="NCBI Taxonomy" id="1841859"/>
    <lineage>
        <taxon>Bacteria</taxon>
        <taxon>Bacillati</taxon>
        <taxon>Actinomycetota</taxon>
        <taxon>Actinomycetes</taxon>
        <taxon>Mycobacteriales</taxon>
        <taxon>Mycobacteriaceae</taxon>
        <taxon>Mycobacterium</taxon>
    </lineage>
</organism>
<proteinExistence type="predicted"/>
<dbReference type="OrthoDB" id="4462868at2"/>
<dbReference type="AlphaFoldDB" id="A0A2U3NIC9"/>
<feature type="domain" description="DUF4190" evidence="3">
    <location>
        <begin position="113"/>
        <end position="173"/>
    </location>
</feature>
<evidence type="ECO:0000313" key="5">
    <source>
        <dbReference type="Proteomes" id="UP000241595"/>
    </source>
</evidence>
<feature type="transmembrane region" description="Helical" evidence="2">
    <location>
        <begin position="154"/>
        <end position="179"/>
    </location>
</feature>
<evidence type="ECO:0000313" key="4">
    <source>
        <dbReference type="EMBL" id="SPM31266.1"/>
    </source>
</evidence>
<accession>A0A2U3NIC9</accession>
<name>A0A2U3NIC9_9MYCO</name>
<sequence length="182" mass="18445">MAAPGGGRGDEGNRPPGDGGPERPAWQPPWEPPAAEYPPEPYAPLGYPPGYPAGYPPAAGYGPPPGYGPPSPGYGPPPGYPPVPGYGPPAYPGYPGGQYGVPDYRVSAGTNGLAIASLLASFTGFFCCVIGSVVAIVLGAVALNQIKQTRQEGYGLAVTGIVIGVGTLVVFLVIAMFSIHSH</sequence>
<evidence type="ECO:0000259" key="3">
    <source>
        <dbReference type="Pfam" id="PF13828"/>
    </source>
</evidence>
<feature type="compositionally biased region" description="Pro residues" evidence="1">
    <location>
        <begin position="26"/>
        <end position="41"/>
    </location>
</feature>
<dbReference type="STRING" id="1841859.GCA_900157385_04782"/>
<keyword evidence="2" id="KW-1133">Transmembrane helix</keyword>
<feature type="region of interest" description="Disordered" evidence="1">
    <location>
        <begin position="1"/>
        <end position="41"/>
    </location>
</feature>
<dbReference type="Pfam" id="PF13828">
    <property type="entry name" value="DUF4190"/>
    <property type="match status" value="1"/>
</dbReference>
<keyword evidence="2 4" id="KW-0812">Transmembrane</keyword>
<dbReference type="InterPro" id="IPR025241">
    <property type="entry name" value="DUF4190"/>
</dbReference>
<keyword evidence="2" id="KW-0472">Membrane</keyword>
<protein>
    <submittedName>
        <fullName evidence="4">Proline and glycine rich transmembrane protein</fullName>
    </submittedName>
</protein>
<dbReference type="EMBL" id="FTRV01000016">
    <property type="protein sequence ID" value="SPM31266.1"/>
    <property type="molecule type" value="Genomic_DNA"/>
</dbReference>
<dbReference type="Proteomes" id="UP000241595">
    <property type="component" value="Unassembled WGS sequence"/>
</dbReference>